<evidence type="ECO:0000256" key="1">
    <source>
        <dbReference type="ARBA" id="ARBA00022729"/>
    </source>
</evidence>
<dbReference type="InterPro" id="IPR050332">
    <property type="entry name" value="GPCR_2"/>
</dbReference>
<organism evidence="4 5">
    <name type="scientific">Phrynosoma platyrhinos</name>
    <name type="common">Desert horned lizard</name>
    <dbReference type="NCBI Taxonomy" id="52577"/>
    <lineage>
        <taxon>Eukaryota</taxon>
        <taxon>Metazoa</taxon>
        <taxon>Chordata</taxon>
        <taxon>Craniata</taxon>
        <taxon>Vertebrata</taxon>
        <taxon>Euteleostomi</taxon>
        <taxon>Lepidosauria</taxon>
        <taxon>Squamata</taxon>
        <taxon>Bifurcata</taxon>
        <taxon>Unidentata</taxon>
        <taxon>Episquamata</taxon>
        <taxon>Toxicofera</taxon>
        <taxon>Iguania</taxon>
        <taxon>Phrynosomatidae</taxon>
        <taxon>Phrynosomatinae</taxon>
        <taxon>Phrynosoma</taxon>
    </lineage>
</organism>
<dbReference type="PANTHER" id="PTHR45620:SF8">
    <property type="entry name" value="CALCITONIN RECEPTOR"/>
    <property type="match status" value="1"/>
</dbReference>
<dbReference type="PROSITE" id="PS00649">
    <property type="entry name" value="G_PROTEIN_RECEP_F2_1"/>
    <property type="match status" value="1"/>
</dbReference>
<comment type="caution">
    <text evidence="4">The sequence shown here is derived from an EMBL/GenBank/DDBJ whole genome shotgun (WGS) entry which is preliminary data.</text>
</comment>
<keyword evidence="2" id="KW-1015">Disulfide bond</keyword>
<evidence type="ECO:0000259" key="3">
    <source>
        <dbReference type="PROSITE" id="PS50227"/>
    </source>
</evidence>
<dbReference type="InterPro" id="IPR001879">
    <property type="entry name" value="GPCR_2_extracellular_dom"/>
</dbReference>
<evidence type="ECO:0000313" key="4">
    <source>
        <dbReference type="EMBL" id="KAH0627456.1"/>
    </source>
</evidence>
<dbReference type="InterPro" id="IPR003287">
    <property type="entry name" value="GPCR_2_calcitonin_rcpt_fam"/>
</dbReference>
<protein>
    <recommendedName>
        <fullName evidence="3">G-protein coupled receptors family 2 profile 1 domain-containing protein</fullName>
    </recommendedName>
</protein>
<dbReference type="InterPro" id="IPR036445">
    <property type="entry name" value="GPCR_2_extracell_dom_sf"/>
</dbReference>
<dbReference type="PROSITE" id="PS50227">
    <property type="entry name" value="G_PROTEIN_RECEP_F2_3"/>
    <property type="match status" value="1"/>
</dbReference>
<dbReference type="PRINTS" id="PR01350">
    <property type="entry name" value="CTRFAMILY"/>
</dbReference>
<gene>
    <name evidence="4" type="ORF">JD844_003179</name>
</gene>
<sequence length="144" mass="16879">MALTIKPLYENSILSVILGLFCNRTWDGWLCWDDTPAGEFADQNCPDYFPDFDPTETATKYCDKTGTWFRHPESNRTWSNYTRCNSFTNEKRKLSFFLISDGIHTLLHDYSRTCFVYNLPVDIVGDLLLFQVSDFFRLLFSLLQ</sequence>
<dbReference type="Proteomes" id="UP000826234">
    <property type="component" value="Unassembled WGS sequence"/>
</dbReference>
<keyword evidence="5" id="KW-1185">Reference proteome</keyword>
<dbReference type="PANTHER" id="PTHR45620">
    <property type="entry name" value="PDF RECEPTOR-LIKE PROTEIN-RELATED"/>
    <property type="match status" value="1"/>
</dbReference>
<dbReference type="Gene3D" id="4.10.1240.10">
    <property type="entry name" value="GPCR, family 2, extracellular hormone receptor domain"/>
    <property type="match status" value="1"/>
</dbReference>
<keyword evidence="1" id="KW-0732">Signal</keyword>
<dbReference type="SUPFAM" id="SSF111418">
    <property type="entry name" value="Hormone receptor domain"/>
    <property type="match status" value="1"/>
</dbReference>
<evidence type="ECO:0000256" key="2">
    <source>
        <dbReference type="ARBA" id="ARBA00023157"/>
    </source>
</evidence>
<evidence type="ECO:0000313" key="5">
    <source>
        <dbReference type="Proteomes" id="UP000826234"/>
    </source>
</evidence>
<proteinExistence type="predicted"/>
<dbReference type="Pfam" id="PF02793">
    <property type="entry name" value="HRM"/>
    <property type="match status" value="1"/>
</dbReference>
<accession>A0ABQ7TDH5</accession>
<name>A0ABQ7TDH5_PHRPL</name>
<dbReference type="SMART" id="SM00008">
    <property type="entry name" value="HormR"/>
    <property type="match status" value="1"/>
</dbReference>
<dbReference type="EMBL" id="JAIPUX010000521">
    <property type="protein sequence ID" value="KAH0627456.1"/>
    <property type="molecule type" value="Genomic_DNA"/>
</dbReference>
<dbReference type="InterPro" id="IPR017983">
    <property type="entry name" value="GPCR_2_secretin-like_CS"/>
</dbReference>
<reference evidence="4 5" key="1">
    <citation type="journal article" date="2022" name="Gigascience">
        <title>A chromosome-level genome assembly and annotation of the desert horned lizard, Phrynosoma platyrhinos, provides insight into chromosomal rearrangements among reptiles.</title>
        <authorList>
            <person name="Koochekian N."/>
            <person name="Ascanio A."/>
            <person name="Farleigh K."/>
            <person name="Card D.C."/>
            <person name="Schield D.R."/>
            <person name="Castoe T.A."/>
            <person name="Jezkova T."/>
        </authorList>
    </citation>
    <scope>NUCLEOTIDE SEQUENCE [LARGE SCALE GENOMIC DNA]</scope>
    <source>
        <strain evidence="4">NK-2021</strain>
    </source>
</reference>
<feature type="domain" description="G-protein coupled receptors family 2 profile 1" evidence="3">
    <location>
        <begin position="19"/>
        <end position="88"/>
    </location>
</feature>